<comment type="caution">
    <text evidence="3">The sequence shown here is derived from an EMBL/GenBank/DDBJ whole genome shotgun (WGS) entry which is preliminary data.</text>
</comment>
<dbReference type="Gene3D" id="3.40.50.720">
    <property type="entry name" value="NAD(P)-binding Rossmann-like Domain"/>
    <property type="match status" value="1"/>
</dbReference>
<reference evidence="3 4" key="1">
    <citation type="submission" date="2018-09" db="EMBL/GenBank/DDBJ databases">
        <title>YIM 75507 draft genome.</title>
        <authorList>
            <person name="Tang S."/>
            <person name="Feng Y."/>
        </authorList>
    </citation>
    <scope>NUCLEOTIDE SEQUENCE [LARGE SCALE GENOMIC DNA]</scope>
    <source>
        <strain evidence="3 4">YIM 75507</strain>
    </source>
</reference>
<gene>
    <name evidence="3" type="ORF">D5H75_17610</name>
</gene>
<protein>
    <submittedName>
        <fullName evidence="3">NAD-dependent epimerase/dehydratase family protein</fullName>
    </submittedName>
</protein>
<evidence type="ECO:0000313" key="4">
    <source>
        <dbReference type="Proteomes" id="UP000265768"/>
    </source>
</evidence>
<dbReference type="Proteomes" id="UP000265768">
    <property type="component" value="Unassembled WGS sequence"/>
</dbReference>
<dbReference type="RefSeq" id="WP_119927530.1">
    <property type="nucleotide sequence ID" value="NZ_QZEY01000005.1"/>
</dbReference>
<organism evidence="3 4">
    <name type="scientific">Bailinhaonella thermotolerans</name>
    <dbReference type="NCBI Taxonomy" id="1070861"/>
    <lineage>
        <taxon>Bacteria</taxon>
        <taxon>Bacillati</taxon>
        <taxon>Actinomycetota</taxon>
        <taxon>Actinomycetes</taxon>
        <taxon>Streptosporangiales</taxon>
        <taxon>Streptosporangiaceae</taxon>
        <taxon>Bailinhaonella</taxon>
    </lineage>
</organism>
<dbReference type="SUPFAM" id="SSF51735">
    <property type="entry name" value="NAD(P)-binding Rossmann-fold domains"/>
    <property type="match status" value="1"/>
</dbReference>
<sequence length="357" mass="37645">MKVLVTGAAGFIGGHLAGHLVARGHEVLGLDSLHPAAHPAAPRHLPRELDLRVGDVRDQRLLDELLDGVDAVFHEAAMVGLGLDVTELPAYASANTLGTATLLAAMARRGVPRLILASSVVVYGEGSYDCSEHGRVRPGARDVGDLSRGVFEPRCPRCEEALRPAPIDEDAALEPRNGYAASKVAQEHLAGVWARETGGTAVALRYHNVYGPHMPRDTPYAGVVATFRDALTAGRAPRVYEDGAQMRDFVHVYDVAAANLCALDGGAEGRLTPYNIASGEPHTVADVARALAAATGGPAPLITGAFRLGDARHIVASPARATHDLGFRPTVGFHEGMRDFIATLGPRDDDLPLGITD</sequence>
<keyword evidence="4" id="KW-1185">Reference proteome</keyword>
<evidence type="ECO:0000259" key="2">
    <source>
        <dbReference type="Pfam" id="PF01370"/>
    </source>
</evidence>
<accession>A0A3A4BMG7</accession>
<dbReference type="PANTHER" id="PTHR43000">
    <property type="entry name" value="DTDP-D-GLUCOSE 4,6-DEHYDRATASE-RELATED"/>
    <property type="match status" value="1"/>
</dbReference>
<dbReference type="OrthoDB" id="3505012at2"/>
<comment type="similarity">
    <text evidence="1">Belongs to the NAD(P)-dependent epimerase/dehydratase family.</text>
</comment>
<feature type="domain" description="NAD-dependent epimerase/dehydratase" evidence="2">
    <location>
        <begin position="3"/>
        <end position="128"/>
    </location>
</feature>
<feature type="domain" description="NAD-dependent epimerase/dehydratase" evidence="2">
    <location>
        <begin position="165"/>
        <end position="277"/>
    </location>
</feature>
<evidence type="ECO:0000313" key="3">
    <source>
        <dbReference type="EMBL" id="RJL32212.1"/>
    </source>
</evidence>
<dbReference type="EMBL" id="QZEY01000005">
    <property type="protein sequence ID" value="RJL32212.1"/>
    <property type="molecule type" value="Genomic_DNA"/>
</dbReference>
<dbReference type="InterPro" id="IPR036291">
    <property type="entry name" value="NAD(P)-bd_dom_sf"/>
</dbReference>
<name>A0A3A4BMG7_9ACTN</name>
<proteinExistence type="inferred from homology"/>
<dbReference type="Pfam" id="PF01370">
    <property type="entry name" value="Epimerase"/>
    <property type="match status" value="2"/>
</dbReference>
<evidence type="ECO:0000256" key="1">
    <source>
        <dbReference type="ARBA" id="ARBA00007637"/>
    </source>
</evidence>
<dbReference type="InterPro" id="IPR001509">
    <property type="entry name" value="Epimerase_deHydtase"/>
</dbReference>
<dbReference type="AlphaFoldDB" id="A0A3A4BMG7"/>